<dbReference type="GO" id="GO:0006950">
    <property type="term" value="P:response to stress"/>
    <property type="evidence" value="ECO:0007669"/>
    <property type="project" value="UniProtKB-ARBA"/>
</dbReference>
<gene>
    <name evidence="6" type="ORF">CBOVIS_LOCUS6175</name>
</gene>
<dbReference type="Proteomes" id="UP000494206">
    <property type="component" value="Unassembled WGS sequence"/>
</dbReference>
<proteinExistence type="inferred from homology"/>
<feature type="transmembrane region" description="Helical" evidence="5">
    <location>
        <begin position="35"/>
        <end position="55"/>
    </location>
</feature>
<dbReference type="InterPro" id="IPR018181">
    <property type="entry name" value="Heat_shock_70_CS"/>
</dbReference>
<dbReference type="SUPFAM" id="SSF100920">
    <property type="entry name" value="Heat shock protein 70kD (HSP70), peptide-binding domain"/>
    <property type="match status" value="1"/>
</dbReference>
<keyword evidence="3" id="KW-0067">ATP-binding</keyword>
<keyword evidence="5" id="KW-0472">Membrane</keyword>
<feature type="transmembrane region" description="Helical" evidence="5">
    <location>
        <begin position="67"/>
        <end position="92"/>
    </location>
</feature>
<dbReference type="InterPro" id="IPR019422">
    <property type="entry name" value="7TM_GPCR_serpentine_rcpt_Srh"/>
</dbReference>
<dbReference type="InterPro" id="IPR013126">
    <property type="entry name" value="Hsp_70_fam"/>
</dbReference>
<feature type="transmembrane region" description="Helical" evidence="5">
    <location>
        <begin position="112"/>
        <end position="134"/>
    </location>
</feature>
<dbReference type="Gene3D" id="1.20.1270.10">
    <property type="match status" value="1"/>
</dbReference>
<comment type="similarity">
    <text evidence="1">Belongs to the heat shock protein 70 family.</text>
</comment>
<keyword evidence="4" id="KW-0143">Chaperone</keyword>
<dbReference type="Gene3D" id="3.30.420.40">
    <property type="match status" value="2"/>
</dbReference>
<dbReference type="InterPro" id="IPR029048">
    <property type="entry name" value="HSP70_C_sf"/>
</dbReference>
<dbReference type="OrthoDB" id="5788289at2759"/>
<dbReference type="PRINTS" id="PR00301">
    <property type="entry name" value="HEATSHOCK70"/>
</dbReference>
<dbReference type="FunFam" id="3.30.420.40:FF:000046">
    <property type="entry name" value="Chaperone protein HscA"/>
    <property type="match status" value="1"/>
</dbReference>
<dbReference type="FunFam" id="3.90.640.10:FF:000010">
    <property type="entry name" value="heat shock 70 kDa protein 14"/>
    <property type="match status" value="1"/>
</dbReference>
<feature type="transmembrane region" description="Helical" evidence="5">
    <location>
        <begin position="260"/>
        <end position="284"/>
    </location>
</feature>
<dbReference type="Gene3D" id="2.60.34.10">
    <property type="entry name" value="Substrate Binding Domain Of DNAk, Chain A, domain 1"/>
    <property type="match status" value="1"/>
</dbReference>
<feature type="transmembrane region" description="Helical" evidence="5">
    <location>
        <begin position="155"/>
        <end position="176"/>
    </location>
</feature>
<dbReference type="SUPFAM" id="SSF53067">
    <property type="entry name" value="Actin-like ATPase domain"/>
    <property type="match status" value="2"/>
</dbReference>
<evidence type="ECO:0000256" key="4">
    <source>
        <dbReference type="ARBA" id="ARBA00023186"/>
    </source>
</evidence>
<dbReference type="GO" id="GO:0140662">
    <property type="term" value="F:ATP-dependent protein folding chaperone"/>
    <property type="evidence" value="ECO:0007669"/>
    <property type="project" value="InterPro"/>
</dbReference>
<feature type="transmembrane region" description="Helical" evidence="5">
    <location>
        <begin position="216"/>
        <end position="239"/>
    </location>
</feature>
<name>A0A8S1EUF4_9PELO</name>
<evidence type="ECO:0000256" key="5">
    <source>
        <dbReference type="SAM" id="Phobius"/>
    </source>
</evidence>
<dbReference type="GO" id="GO:0005524">
    <property type="term" value="F:ATP binding"/>
    <property type="evidence" value="ECO:0007669"/>
    <property type="project" value="UniProtKB-KW"/>
</dbReference>
<dbReference type="Gene3D" id="3.90.640.10">
    <property type="entry name" value="Actin, Chain A, domain 4"/>
    <property type="match status" value="1"/>
</dbReference>
<dbReference type="AlphaFoldDB" id="A0A8S1EUF4"/>
<dbReference type="PROSITE" id="PS00297">
    <property type="entry name" value="HSP70_1"/>
    <property type="match status" value="1"/>
</dbReference>
<dbReference type="Pfam" id="PF10318">
    <property type="entry name" value="7TM_GPCR_Srh"/>
    <property type="match status" value="1"/>
</dbReference>
<keyword evidence="7" id="KW-1185">Reference proteome</keyword>
<dbReference type="CDD" id="cd24028">
    <property type="entry name" value="ASKHA_NBD_HSP70_HSPA1-like"/>
    <property type="match status" value="1"/>
</dbReference>
<dbReference type="EMBL" id="CADEPM010000004">
    <property type="protein sequence ID" value="CAB3403755.1"/>
    <property type="molecule type" value="Genomic_DNA"/>
</dbReference>
<keyword evidence="5" id="KW-1133">Transmembrane helix</keyword>
<evidence type="ECO:0000313" key="6">
    <source>
        <dbReference type="EMBL" id="CAB3403755.1"/>
    </source>
</evidence>
<protein>
    <submittedName>
        <fullName evidence="6">Uncharacterized protein</fullName>
    </submittedName>
</protein>
<organism evidence="6 7">
    <name type="scientific">Caenorhabditis bovis</name>
    <dbReference type="NCBI Taxonomy" id="2654633"/>
    <lineage>
        <taxon>Eukaryota</taxon>
        <taxon>Metazoa</taxon>
        <taxon>Ecdysozoa</taxon>
        <taxon>Nematoda</taxon>
        <taxon>Chromadorea</taxon>
        <taxon>Rhabditida</taxon>
        <taxon>Rhabditina</taxon>
        <taxon>Rhabditomorpha</taxon>
        <taxon>Rhabditoidea</taxon>
        <taxon>Rhabditidae</taxon>
        <taxon>Peloderinae</taxon>
        <taxon>Caenorhabditis</taxon>
    </lineage>
</organism>
<evidence type="ECO:0000256" key="1">
    <source>
        <dbReference type="ARBA" id="ARBA00007381"/>
    </source>
</evidence>
<evidence type="ECO:0000256" key="3">
    <source>
        <dbReference type="ARBA" id="ARBA00022840"/>
    </source>
</evidence>
<reference evidence="6 7" key="1">
    <citation type="submission" date="2020-04" db="EMBL/GenBank/DDBJ databases">
        <authorList>
            <person name="Laetsch R D."/>
            <person name="Stevens L."/>
            <person name="Kumar S."/>
            <person name="Blaxter L. M."/>
        </authorList>
    </citation>
    <scope>NUCLEOTIDE SEQUENCE [LARGE SCALE GENOMIC DNA]</scope>
</reference>
<dbReference type="FunFam" id="3.30.30.30:FF:000005">
    <property type="entry name" value="Heat shock protein ssb1"/>
    <property type="match status" value="1"/>
</dbReference>
<keyword evidence="5" id="KW-0812">Transmembrane</keyword>
<keyword evidence="2" id="KW-0547">Nucleotide-binding</keyword>
<comment type="caution">
    <text evidence="6">The sequence shown here is derived from an EMBL/GenBank/DDBJ whole genome shotgun (WGS) entry which is preliminary data.</text>
</comment>
<dbReference type="Pfam" id="PF00012">
    <property type="entry name" value="HSP70"/>
    <property type="match status" value="1"/>
</dbReference>
<dbReference type="InterPro" id="IPR029047">
    <property type="entry name" value="HSP70_peptide-bd_sf"/>
</dbReference>
<dbReference type="PANTHER" id="PTHR19375">
    <property type="entry name" value="HEAT SHOCK PROTEIN 70KDA"/>
    <property type="match status" value="1"/>
</dbReference>
<evidence type="ECO:0000313" key="7">
    <source>
        <dbReference type="Proteomes" id="UP000494206"/>
    </source>
</evidence>
<dbReference type="InterPro" id="IPR043129">
    <property type="entry name" value="ATPase_NBD"/>
</dbReference>
<dbReference type="PROSITE" id="PS01036">
    <property type="entry name" value="HSP70_3"/>
    <property type="match status" value="1"/>
</dbReference>
<evidence type="ECO:0000256" key="2">
    <source>
        <dbReference type="ARBA" id="ARBA00022741"/>
    </source>
</evidence>
<sequence length="944" mass="108155">MQANDERFVEYFRNNYTKCNNSFDYFDSPQFQSTYSHAILMVSLPLNVFAGWCIYSKTPSHFRSAKWYLLNLHAWIIIVDVLISGLLNPFLFFLVLGGVTTGLLERVFGVPAAIQTLMAQIGFAGLGVSIIMIFENRHNLLVRGPLKIENWQIRIAFYSINALYGIAFAIPIYMNIPDQKWARLKMLELLPCPHSDYFTKDIFIVSTDPLFVTKTFLTLLIFYVIESFSFAFHSSFFLWSINNHMSYRTRQMQRKFFIDTCIQVAVPIFAIISPFFYVIYSIIYSYYNQMYNNIVIILLSFHGFSSTATLIIRSPAYRDYFCHVFFRRKYTKKNHVVESMSIGIDLGTTFSCVAHYRNGKVEVLENENGCRTTPSVIAVDEDGEWLIGQTAKDVVSNPTNCLFDVKRVIGRRYDDVLLQKDMPLWPFRLESDGADPYFVVESGSHRHRFTAVTASAHILASLKKNAERKLGFPVKNAVVTVPAYFNSTQRQATQEAAKLAGFNVLRILNEPTAAAIAYSLDGKRLSRRNILIYDFGGGTFDVAIVNINGPHITVKAKGGDAHLGGQDIDNIVMLKMLEKFKTEKKIDLKTNYRALKRLRKAAENAKITLSSSGGARIELECIHENIDFIMKINRKEFEGWIDNVLLSTMIHVERAIREAGLQKSQIDEIVLVGGSTRIPRLKTIIRSSFPESTKICESIHPDEAVAHGAAITAAILSGVEDVQDMRMNDIIPMSIGIQCNRDYMSVLIKKGTCFPCFKKKIFVNSEDYQTKIDIDVYEGERVLCSNNRHLGNITMDIEPMRRGESVVEICMEVDHNGILQATAIDKKSNKAITTTILYDHCTFTKEEIDEMTKHTEEDRMFDERFRKRYKQLQSSEDLAYDYKHRLEKITASIDKEKYTKLMDMITDEIRWLADFPNVSCDEYQSRRHTLRRKVLPTLLLNLSF</sequence>
<accession>A0A8S1EUF4</accession>